<sequence length="90" mass="9484">MVQKSKKLLPVDWLPGSGGEIGRKVKEKSSAKGKLHPRIGTGKGRTGSVRANTARVGINGGVSTSITDADKSGLAGLTTDQWQRPVEMLE</sequence>
<dbReference type="AlphaFoldDB" id="A0AAV1R586"/>
<protein>
    <submittedName>
        <fullName evidence="2">Uncharacterized protein</fullName>
    </submittedName>
</protein>
<reference evidence="2 3" key="1">
    <citation type="submission" date="2024-01" db="EMBL/GenBank/DDBJ databases">
        <authorList>
            <person name="Waweru B."/>
        </authorList>
    </citation>
    <scope>NUCLEOTIDE SEQUENCE [LARGE SCALE GENOMIC DNA]</scope>
</reference>
<name>A0AAV1R586_9ROSI</name>
<accession>A0AAV1R586</accession>
<evidence type="ECO:0000313" key="2">
    <source>
        <dbReference type="EMBL" id="CAK7328489.1"/>
    </source>
</evidence>
<evidence type="ECO:0000313" key="3">
    <source>
        <dbReference type="Proteomes" id="UP001314170"/>
    </source>
</evidence>
<gene>
    <name evidence="2" type="ORF">DCAF_LOCUS6214</name>
</gene>
<evidence type="ECO:0000256" key="1">
    <source>
        <dbReference type="SAM" id="MobiDB-lite"/>
    </source>
</evidence>
<dbReference type="Proteomes" id="UP001314170">
    <property type="component" value="Unassembled WGS sequence"/>
</dbReference>
<comment type="caution">
    <text evidence="2">The sequence shown here is derived from an EMBL/GenBank/DDBJ whole genome shotgun (WGS) entry which is preliminary data.</text>
</comment>
<proteinExistence type="predicted"/>
<feature type="region of interest" description="Disordered" evidence="1">
    <location>
        <begin position="1"/>
        <end position="72"/>
    </location>
</feature>
<keyword evidence="3" id="KW-1185">Reference proteome</keyword>
<organism evidence="2 3">
    <name type="scientific">Dovyalis caffra</name>
    <dbReference type="NCBI Taxonomy" id="77055"/>
    <lineage>
        <taxon>Eukaryota</taxon>
        <taxon>Viridiplantae</taxon>
        <taxon>Streptophyta</taxon>
        <taxon>Embryophyta</taxon>
        <taxon>Tracheophyta</taxon>
        <taxon>Spermatophyta</taxon>
        <taxon>Magnoliopsida</taxon>
        <taxon>eudicotyledons</taxon>
        <taxon>Gunneridae</taxon>
        <taxon>Pentapetalae</taxon>
        <taxon>rosids</taxon>
        <taxon>fabids</taxon>
        <taxon>Malpighiales</taxon>
        <taxon>Salicaceae</taxon>
        <taxon>Flacourtieae</taxon>
        <taxon>Dovyalis</taxon>
    </lineage>
</organism>
<dbReference type="EMBL" id="CAWUPB010000893">
    <property type="protein sequence ID" value="CAK7328489.1"/>
    <property type="molecule type" value="Genomic_DNA"/>
</dbReference>
<feature type="compositionally biased region" description="Basic and acidic residues" evidence="1">
    <location>
        <begin position="21"/>
        <end position="30"/>
    </location>
</feature>